<dbReference type="EMBL" id="JACHGV010000006">
    <property type="protein sequence ID" value="MBB6078411.1"/>
    <property type="molecule type" value="Genomic_DNA"/>
</dbReference>
<dbReference type="Pfam" id="PF16859">
    <property type="entry name" value="TetR_C_11"/>
    <property type="match status" value="1"/>
</dbReference>
<proteinExistence type="predicted"/>
<evidence type="ECO:0000256" key="2">
    <source>
        <dbReference type="ARBA" id="ARBA00023163"/>
    </source>
</evidence>
<accession>A0A7W9WI81</accession>
<dbReference type="InterPro" id="IPR036271">
    <property type="entry name" value="Tet_transcr_reg_TetR-rel_C_sf"/>
</dbReference>
<name>A0A7W9WI81_9ACTN</name>
<feature type="domain" description="Tetracyclin repressor-like C-terminal" evidence="3">
    <location>
        <begin position="3"/>
        <end position="58"/>
    </location>
</feature>
<evidence type="ECO:0000313" key="4">
    <source>
        <dbReference type="EMBL" id="MBB6078411.1"/>
    </source>
</evidence>
<evidence type="ECO:0000313" key="5">
    <source>
        <dbReference type="Proteomes" id="UP000591537"/>
    </source>
</evidence>
<gene>
    <name evidence="4" type="ORF">HNR57_004343</name>
</gene>
<protein>
    <recommendedName>
        <fullName evidence="3">Tetracyclin repressor-like C-terminal domain-containing protein</fullName>
    </recommendedName>
</protein>
<comment type="caution">
    <text evidence="4">The sequence shown here is derived from an EMBL/GenBank/DDBJ whole genome shotgun (WGS) entry which is preliminary data.</text>
</comment>
<keyword evidence="2" id="KW-0804">Transcription</keyword>
<dbReference type="Proteomes" id="UP000591537">
    <property type="component" value="Unassembled WGS sequence"/>
</dbReference>
<sequence length="68" mass="7458">MAEYRPMLRRAVDRGEVRADTPAIRFTMHMMSGAFAAHTLIDAQPPTHYFLLAYIDAVALPALGAPTA</sequence>
<evidence type="ECO:0000256" key="1">
    <source>
        <dbReference type="ARBA" id="ARBA00023015"/>
    </source>
</evidence>
<evidence type="ECO:0000259" key="3">
    <source>
        <dbReference type="Pfam" id="PF16859"/>
    </source>
</evidence>
<keyword evidence="1" id="KW-0805">Transcription regulation</keyword>
<dbReference type="Gene3D" id="1.10.357.10">
    <property type="entry name" value="Tetracycline Repressor, domain 2"/>
    <property type="match status" value="1"/>
</dbReference>
<reference evidence="4 5" key="1">
    <citation type="submission" date="2020-08" db="EMBL/GenBank/DDBJ databases">
        <title>Genomic Encyclopedia of Type Strains, Phase IV (KMG-IV): sequencing the most valuable type-strain genomes for metagenomic binning, comparative biology and taxonomic classification.</title>
        <authorList>
            <person name="Goeker M."/>
        </authorList>
    </citation>
    <scope>NUCLEOTIDE SEQUENCE [LARGE SCALE GENOMIC DNA]</scope>
    <source>
        <strain evidence="4 5">DSM 43350</strain>
    </source>
</reference>
<dbReference type="AlphaFoldDB" id="A0A7W9WI81"/>
<organism evidence="4 5">
    <name type="scientific">Streptomyces paradoxus</name>
    <dbReference type="NCBI Taxonomy" id="66375"/>
    <lineage>
        <taxon>Bacteria</taxon>
        <taxon>Bacillati</taxon>
        <taxon>Actinomycetota</taxon>
        <taxon>Actinomycetes</taxon>
        <taxon>Kitasatosporales</taxon>
        <taxon>Streptomycetaceae</taxon>
        <taxon>Streptomyces</taxon>
    </lineage>
</organism>
<dbReference type="SUPFAM" id="SSF48498">
    <property type="entry name" value="Tetracyclin repressor-like, C-terminal domain"/>
    <property type="match status" value="1"/>
</dbReference>
<dbReference type="InterPro" id="IPR011075">
    <property type="entry name" value="TetR_C"/>
</dbReference>
<keyword evidence="5" id="KW-1185">Reference proteome</keyword>